<reference evidence="2 3" key="1">
    <citation type="submission" date="2019-03" db="EMBL/GenBank/DDBJ databases">
        <title>Bacillus niacini sp. nov. a Nicotinate-Metabolizing Mesophile Isolated from Soil.</title>
        <authorList>
            <person name="Zhang G."/>
        </authorList>
    </citation>
    <scope>NUCLEOTIDE SEQUENCE [LARGE SCALE GENOMIC DNA]</scope>
    <source>
        <strain evidence="2 3">WN066</strain>
    </source>
</reference>
<reference evidence="1" key="2">
    <citation type="submission" date="2023-08" db="EMBL/GenBank/DDBJ databases">
        <title>Nitrogen cycling bacteria in agricultural field soils.</title>
        <authorList>
            <person name="Jang J."/>
        </authorList>
    </citation>
    <scope>NUCLEOTIDE SEQUENCE</scope>
    <source>
        <strain evidence="1">PS3-36</strain>
    </source>
</reference>
<sequence length="149" mass="16649">MPSGMHQVVLDLPIEVVWGFVKDMDHWAPLVPGYIHHEKLDNRSSTWEFKSDIGIMKKKVKLLVEITEWNEPTKVSFTLKGIKEKYSGGGYFKAEALSANKTKMTGFLDVSASGATAPMVNSVLKNSIPKQAEEMALAISTKLEELRRV</sequence>
<dbReference type="SUPFAM" id="SSF55961">
    <property type="entry name" value="Bet v1-like"/>
    <property type="match status" value="1"/>
</dbReference>
<dbReference type="Pfam" id="PF06240">
    <property type="entry name" value="COXG"/>
    <property type="match status" value="1"/>
</dbReference>
<dbReference type="Gene3D" id="3.30.530.20">
    <property type="match status" value="1"/>
</dbReference>
<comment type="caution">
    <text evidence="2">The sequence shown here is derived from an EMBL/GenBank/DDBJ whole genome shotgun (WGS) entry which is preliminary data.</text>
</comment>
<evidence type="ECO:0000313" key="2">
    <source>
        <dbReference type="EMBL" id="TDK65063.1"/>
    </source>
</evidence>
<dbReference type="RefSeq" id="WP_133332645.1">
    <property type="nucleotide sequence ID" value="NZ_JAVGVR010000001.1"/>
</dbReference>
<accession>A0A4R5W1Q5</accession>
<dbReference type="Proteomes" id="UP000295132">
    <property type="component" value="Unassembled WGS sequence"/>
</dbReference>
<gene>
    <name evidence="2" type="ORF">E2K98_02125</name>
    <name evidence="1" type="ORF">RCG21_10180</name>
</gene>
<dbReference type="AlphaFoldDB" id="A0A4R5W1Q5"/>
<evidence type="ECO:0000313" key="4">
    <source>
        <dbReference type="Proteomes" id="UP001178888"/>
    </source>
</evidence>
<dbReference type="CDD" id="cd07812">
    <property type="entry name" value="SRPBCC"/>
    <property type="match status" value="1"/>
</dbReference>
<evidence type="ECO:0000313" key="1">
    <source>
        <dbReference type="EMBL" id="MDQ6596714.1"/>
    </source>
</evidence>
<dbReference type="EMBL" id="JAVGVR010000001">
    <property type="protein sequence ID" value="MDQ6596714.1"/>
    <property type="molecule type" value="Genomic_DNA"/>
</dbReference>
<proteinExistence type="predicted"/>
<dbReference type="EMBL" id="SMYO01000001">
    <property type="protein sequence ID" value="TDK65063.1"/>
    <property type="molecule type" value="Genomic_DNA"/>
</dbReference>
<organism evidence="2 3">
    <name type="scientific">Bacillus salipaludis</name>
    <dbReference type="NCBI Taxonomy" id="2547811"/>
    <lineage>
        <taxon>Bacteria</taxon>
        <taxon>Bacillati</taxon>
        <taxon>Bacillota</taxon>
        <taxon>Bacilli</taxon>
        <taxon>Bacillales</taxon>
        <taxon>Bacillaceae</taxon>
        <taxon>Bacillus</taxon>
    </lineage>
</organism>
<dbReference type="InterPro" id="IPR023393">
    <property type="entry name" value="START-like_dom_sf"/>
</dbReference>
<dbReference type="InterPro" id="IPR010419">
    <property type="entry name" value="CO_DH_gsu"/>
</dbReference>
<name>A0A4R5W1Q5_9BACI</name>
<evidence type="ECO:0000313" key="3">
    <source>
        <dbReference type="Proteomes" id="UP000295132"/>
    </source>
</evidence>
<dbReference type="Proteomes" id="UP001178888">
    <property type="component" value="Unassembled WGS sequence"/>
</dbReference>
<protein>
    <submittedName>
        <fullName evidence="2">SRPBCC family protein</fullName>
    </submittedName>
</protein>
<keyword evidence="4" id="KW-1185">Reference proteome</keyword>